<dbReference type="SUPFAM" id="SSF54897">
    <property type="entry name" value="Protease propeptides/inhibitors"/>
    <property type="match status" value="1"/>
</dbReference>
<evidence type="ECO:0000256" key="6">
    <source>
        <dbReference type="ARBA" id="ARBA00022670"/>
    </source>
</evidence>
<evidence type="ECO:0000256" key="11">
    <source>
        <dbReference type="ARBA" id="ARBA00022837"/>
    </source>
</evidence>
<evidence type="ECO:0000313" key="18">
    <source>
        <dbReference type="EMBL" id="KKA22474.1"/>
    </source>
</evidence>
<comment type="subcellular location">
    <subcellularLocation>
        <location evidence="3">Secreted</location>
        <location evidence="3">Extracellular space</location>
    </subcellularLocation>
</comment>
<dbReference type="Pfam" id="PF00082">
    <property type="entry name" value="Peptidase_S8"/>
    <property type="match status" value="1"/>
</dbReference>
<dbReference type="FunFam" id="3.40.50.200:FF:000015">
    <property type="entry name" value="Tripeptidyl peptidase A"/>
    <property type="match status" value="1"/>
</dbReference>
<sequence>MLLRLGLLGQLALPALAVVHERLAAVPSGWTLVQEADASTPIQLSVALVQQNLDQLESKLRAVSTPGSPDYGKWLDHDEVNALFPVVNDSNVVAWLQSAGISDIHRTGSAVNFATTVGTANQLLNASFAYYSSGASTKLRTTQYSIPDHLVGDIDLISPTTYFGKSSAARTITSFRPSKRHATTTASKTTSKRASSVSVDPSCQTLITPSCIKQLYSVGSYTADPKSGSRVGFGSFLNQSAIYLDLELFEQRFGIPSQNFSVELINGGINDQNLATAQSEEADLDVEMIVGVSHPLPVVEYITGGSPPFIPNLDEPTPADNENEPYLPYYEYLLSKPNDELPQVISNSYGDDEQTVPEYYARRVCNLIGLMGLRGVSVLESAGDTGVGAPCQANDGSKKPQFTPQFPGTCPYVTAVGGTQAVTPEVAWEAGSGGFSNYFPTAWYQQEAVETYLTKYVSNQTKAYYSQFTNFSGRGFPDVAAHSLTPDVFVVVNATAARSGGTSAAAPQFAAVLGLLNDARLRAGKPALGFLNPFLYALGYKGLNDITGGQSDGCTGINLQTGKKIPGASVIPWAHWNATPGWDPVTGLGTPNFEKLRQIVLSI</sequence>
<dbReference type="InterPro" id="IPR030400">
    <property type="entry name" value="Sedolisin_dom"/>
</dbReference>
<evidence type="ECO:0000256" key="12">
    <source>
        <dbReference type="ARBA" id="ARBA00023026"/>
    </source>
</evidence>
<feature type="binding site" evidence="15">
    <location>
        <position position="546"/>
    </location>
    <ligand>
        <name>Ca(2+)</name>
        <dbReference type="ChEBI" id="CHEBI:29108"/>
    </ligand>
</feature>
<evidence type="ECO:0000256" key="2">
    <source>
        <dbReference type="ARBA" id="ARBA00002451"/>
    </source>
</evidence>
<dbReference type="GO" id="GO:0004252">
    <property type="term" value="F:serine-type endopeptidase activity"/>
    <property type="evidence" value="ECO:0007669"/>
    <property type="project" value="UniProtKB-UniRule"/>
</dbReference>
<evidence type="ECO:0000256" key="4">
    <source>
        <dbReference type="ARBA" id="ARBA00012462"/>
    </source>
</evidence>
<accession>A0A0F4YW70</accession>
<evidence type="ECO:0000256" key="15">
    <source>
        <dbReference type="PROSITE-ProRule" id="PRU01032"/>
    </source>
</evidence>
<evidence type="ECO:0000259" key="17">
    <source>
        <dbReference type="PROSITE" id="PS51695"/>
    </source>
</evidence>
<dbReference type="SUPFAM" id="SSF52743">
    <property type="entry name" value="Subtilisin-like"/>
    <property type="match status" value="1"/>
</dbReference>
<keyword evidence="14" id="KW-0325">Glycoprotein</keyword>
<protein>
    <recommendedName>
        <fullName evidence="4">tripeptidyl-peptidase II</fullName>
        <ecNumber evidence="4">3.4.14.10</ecNumber>
    </recommendedName>
</protein>
<dbReference type="Pfam" id="PF09286">
    <property type="entry name" value="Pro-kuma_activ"/>
    <property type="match status" value="1"/>
</dbReference>
<dbReference type="SMART" id="SM00944">
    <property type="entry name" value="Pro-kuma_activ"/>
    <property type="match status" value="1"/>
</dbReference>
<feature type="binding site" evidence="15">
    <location>
        <position position="581"/>
    </location>
    <ligand>
        <name>Ca(2+)</name>
        <dbReference type="ChEBI" id="CHEBI:29108"/>
    </ligand>
</feature>
<evidence type="ECO:0000256" key="16">
    <source>
        <dbReference type="SAM" id="SignalP"/>
    </source>
</evidence>
<dbReference type="GO" id="GO:0006508">
    <property type="term" value="P:proteolysis"/>
    <property type="evidence" value="ECO:0007669"/>
    <property type="project" value="UniProtKB-KW"/>
</dbReference>
<evidence type="ECO:0000256" key="3">
    <source>
        <dbReference type="ARBA" id="ARBA00004239"/>
    </source>
</evidence>
<evidence type="ECO:0000256" key="14">
    <source>
        <dbReference type="ARBA" id="ARBA00023180"/>
    </source>
</evidence>
<evidence type="ECO:0000256" key="1">
    <source>
        <dbReference type="ARBA" id="ARBA00001910"/>
    </source>
</evidence>
<organism evidence="18 19">
    <name type="scientific">Rasamsonia emersonii (strain ATCC 16479 / CBS 393.64 / IMI 116815)</name>
    <dbReference type="NCBI Taxonomy" id="1408163"/>
    <lineage>
        <taxon>Eukaryota</taxon>
        <taxon>Fungi</taxon>
        <taxon>Dikarya</taxon>
        <taxon>Ascomycota</taxon>
        <taxon>Pezizomycotina</taxon>
        <taxon>Eurotiomycetes</taxon>
        <taxon>Eurotiomycetidae</taxon>
        <taxon>Eurotiales</taxon>
        <taxon>Trichocomaceae</taxon>
        <taxon>Rasamsonia</taxon>
    </lineage>
</organism>
<comment type="function">
    <text evidence="2">Secreted tripeptidyl-peptidase which degrades proteins at acidic pHs and is involved in virulence.</text>
</comment>
<evidence type="ECO:0000256" key="10">
    <source>
        <dbReference type="ARBA" id="ARBA00022825"/>
    </source>
</evidence>
<dbReference type="InterPro" id="IPR023828">
    <property type="entry name" value="Peptidase_S8_Ser-AS"/>
</dbReference>
<dbReference type="CDD" id="cd11377">
    <property type="entry name" value="Pro-peptidase_S53"/>
    <property type="match status" value="1"/>
</dbReference>
<dbReference type="Gene3D" id="3.40.50.200">
    <property type="entry name" value="Peptidase S8/S53 domain"/>
    <property type="match status" value="1"/>
</dbReference>
<keyword evidence="11 15" id="KW-0106">Calcium</keyword>
<feature type="domain" description="Peptidase S53" evidence="17">
    <location>
        <begin position="206"/>
        <end position="603"/>
    </location>
</feature>
<keyword evidence="7 15" id="KW-0479">Metal-binding</keyword>
<gene>
    <name evidence="18" type="ORF">T310_3472</name>
</gene>
<dbReference type="OrthoDB" id="409122at2759"/>
<dbReference type="EC" id="3.4.14.10" evidence="4"/>
<dbReference type="InterPro" id="IPR036852">
    <property type="entry name" value="Peptidase_S8/S53_dom_sf"/>
</dbReference>
<feature type="active site" description="Charge relay system" evidence="15">
    <location>
        <position position="281"/>
    </location>
</feature>
<dbReference type="PROSITE" id="PS00138">
    <property type="entry name" value="SUBTILASE_SER"/>
    <property type="match status" value="1"/>
</dbReference>
<dbReference type="EMBL" id="LASV01000141">
    <property type="protein sequence ID" value="KKA22474.1"/>
    <property type="molecule type" value="Genomic_DNA"/>
</dbReference>
<reference evidence="18 19" key="1">
    <citation type="submission" date="2015-04" db="EMBL/GenBank/DDBJ databases">
        <authorList>
            <person name="Heijne W.H."/>
            <person name="Fedorova N.D."/>
            <person name="Nierman W.C."/>
            <person name="Vollebregt A.W."/>
            <person name="Zhao Z."/>
            <person name="Wu L."/>
            <person name="Kumar M."/>
            <person name="Stam H."/>
            <person name="van den Berg M.A."/>
            <person name="Pel H.J."/>
        </authorList>
    </citation>
    <scope>NUCLEOTIDE SEQUENCE [LARGE SCALE GENOMIC DNA]</scope>
    <source>
        <strain evidence="18 19">CBS 393.64</strain>
    </source>
</reference>
<feature type="binding site" evidence="15">
    <location>
        <position position="545"/>
    </location>
    <ligand>
        <name>Ca(2+)</name>
        <dbReference type="ChEBI" id="CHEBI:29108"/>
    </ligand>
</feature>
<keyword evidence="8 16" id="KW-0732">Signal</keyword>
<dbReference type="InterPro" id="IPR000209">
    <property type="entry name" value="Peptidase_S8/S53_dom"/>
</dbReference>
<dbReference type="InterPro" id="IPR015366">
    <property type="entry name" value="S53_propep"/>
</dbReference>
<dbReference type="Proteomes" id="UP000053958">
    <property type="component" value="Unassembled WGS sequence"/>
</dbReference>
<dbReference type="InterPro" id="IPR050819">
    <property type="entry name" value="Tripeptidyl-peptidase_I"/>
</dbReference>
<comment type="caution">
    <text evidence="18">The sequence shown here is derived from an EMBL/GenBank/DDBJ whole genome shotgun (WGS) entry which is preliminary data.</text>
</comment>
<comment type="catalytic activity">
    <reaction evidence="1">
        <text>Release of an N-terminal tripeptide from a polypeptide.</text>
        <dbReference type="EC" id="3.4.14.10"/>
    </reaction>
</comment>
<feature type="chain" id="PRO_5002482057" description="tripeptidyl-peptidase II" evidence="16">
    <location>
        <begin position="18"/>
        <end position="603"/>
    </location>
</feature>
<name>A0A0F4YW70_RASE3</name>
<dbReference type="RefSeq" id="XP_013329086.1">
    <property type="nucleotide sequence ID" value="XM_013473632.1"/>
</dbReference>
<dbReference type="AlphaFoldDB" id="A0A0F4YW70"/>
<evidence type="ECO:0000256" key="13">
    <source>
        <dbReference type="ARBA" id="ARBA00023145"/>
    </source>
</evidence>
<keyword evidence="19" id="KW-1185">Reference proteome</keyword>
<keyword evidence="5" id="KW-0964">Secreted</keyword>
<dbReference type="GO" id="GO:0005576">
    <property type="term" value="C:extracellular region"/>
    <property type="evidence" value="ECO:0007669"/>
    <property type="project" value="UniProtKB-SubCell"/>
</dbReference>
<keyword evidence="6 15" id="KW-0645">Protease</keyword>
<dbReference type="GO" id="GO:0046872">
    <property type="term" value="F:metal ion binding"/>
    <property type="evidence" value="ECO:0007669"/>
    <property type="project" value="UniProtKB-UniRule"/>
</dbReference>
<dbReference type="PANTHER" id="PTHR14218:SF34">
    <property type="entry name" value="TRIPEPTIDYL-PEPTIDASE SED4"/>
    <property type="match status" value="1"/>
</dbReference>
<feature type="binding site" evidence="15">
    <location>
        <position position="583"/>
    </location>
    <ligand>
        <name>Ca(2+)</name>
        <dbReference type="ChEBI" id="CHEBI:29108"/>
    </ligand>
</feature>
<evidence type="ECO:0000256" key="9">
    <source>
        <dbReference type="ARBA" id="ARBA00022801"/>
    </source>
</evidence>
<keyword evidence="12" id="KW-0843">Virulence</keyword>
<keyword evidence="10 15" id="KW-0720">Serine protease</keyword>
<evidence type="ECO:0000256" key="8">
    <source>
        <dbReference type="ARBA" id="ARBA00022729"/>
    </source>
</evidence>
<comment type="cofactor">
    <cofactor evidence="15">
        <name>Ca(2+)</name>
        <dbReference type="ChEBI" id="CHEBI:29108"/>
    </cofactor>
    <text evidence="15">Binds 1 Ca(2+) ion per subunit.</text>
</comment>
<keyword evidence="9 15" id="KW-0378">Hydrolase</keyword>
<evidence type="ECO:0000313" key="19">
    <source>
        <dbReference type="Proteomes" id="UP000053958"/>
    </source>
</evidence>
<dbReference type="PANTHER" id="PTHR14218">
    <property type="entry name" value="PROTEASE S8 TRIPEPTIDYL PEPTIDASE I CLN2"/>
    <property type="match status" value="1"/>
</dbReference>
<proteinExistence type="predicted"/>
<evidence type="ECO:0000256" key="7">
    <source>
        <dbReference type="ARBA" id="ARBA00022723"/>
    </source>
</evidence>
<evidence type="ECO:0000256" key="5">
    <source>
        <dbReference type="ARBA" id="ARBA00022525"/>
    </source>
</evidence>
<dbReference type="PROSITE" id="PS51695">
    <property type="entry name" value="SEDOLISIN"/>
    <property type="match status" value="1"/>
</dbReference>
<dbReference type="GO" id="GO:0008240">
    <property type="term" value="F:tripeptidyl-peptidase activity"/>
    <property type="evidence" value="ECO:0007669"/>
    <property type="project" value="UniProtKB-EC"/>
</dbReference>
<dbReference type="STRING" id="1408163.A0A0F4YW70"/>
<keyword evidence="13" id="KW-0865">Zymogen</keyword>
<dbReference type="GeneID" id="25315821"/>
<feature type="signal peptide" evidence="16">
    <location>
        <begin position="1"/>
        <end position="17"/>
    </location>
</feature>
<feature type="active site" description="Charge relay system" evidence="15">
    <location>
        <position position="503"/>
    </location>
</feature>
<feature type="active site" description="Charge relay system" evidence="15">
    <location>
        <position position="285"/>
    </location>
</feature>
<dbReference type="CDD" id="cd04056">
    <property type="entry name" value="Peptidases_S53"/>
    <property type="match status" value="1"/>
</dbReference>